<organism evidence="1 2">
    <name type="scientific">Romanomermis culicivorax</name>
    <name type="common">Nematode worm</name>
    <dbReference type="NCBI Taxonomy" id="13658"/>
    <lineage>
        <taxon>Eukaryota</taxon>
        <taxon>Metazoa</taxon>
        <taxon>Ecdysozoa</taxon>
        <taxon>Nematoda</taxon>
        <taxon>Enoplea</taxon>
        <taxon>Dorylaimia</taxon>
        <taxon>Mermithida</taxon>
        <taxon>Mermithoidea</taxon>
        <taxon>Mermithidae</taxon>
        <taxon>Romanomermis</taxon>
    </lineage>
</organism>
<name>A0A915HNT4_ROMCU</name>
<keyword evidence="1" id="KW-1185">Reference proteome</keyword>
<dbReference type="Proteomes" id="UP000887565">
    <property type="component" value="Unplaced"/>
</dbReference>
<dbReference type="AlphaFoldDB" id="A0A915HNT4"/>
<reference evidence="2" key="1">
    <citation type="submission" date="2022-11" db="UniProtKB">
        <authorList>
            <consortium name="WormBaseParasite"/>
        </authorList>
    </citation>
    <scope>IDENTIFICATION</scope>
</reference>
<dbReference type="WBParaSite" id="nRc.2.0.1.t03145-RA">
    <property type="protein sequence ID" value="nRc.2.0.1.t03145-RA"/>
    <property type="gene ID" value="nRc.2.0.1.g03145"/>
</dbReference>
<evidence type="ECO:0000313" key="1">
    <source>
        <dbReference type="Proteomes" id="UP000887565"/>
    </source>
</evidence>
<proteinExistence type="predicted"/>
<accession>A0A915HNT4</accession>
<evidence type="ECO:0000313" key="2">
    <source>
        <dbReference type="WBParaSite" id="nRc.2.0.1.t03145-RA"/>
    </source>
</evidence>
<sequence>MPPREPSEYQSSLASPMPTHLLIPAPNVVLSSGLIKHAFGKQSLQLPICGKIKVTDGSIVNAHHPVVVTMESALGEHMIKCVILDDDNND</sequence>
<protein>
    <submittedName>
        <fullName evidence="2">Uncharacterized protein</fullName>
    </submittedName>
</protein>